<dbReference type="SUPFAM" id="SSF117074">
    <property type="entry name" value="Hypothetical protein PA1324"/>
    <property type="match status" value="1"/>
</dbReference>
<dbReference type="PANTHER" id="PTHR30069:SF46">
    <property type="entry name" value="OAR PROTEIN"/>
    <property type="match status" value="1"/>
</dbReference>
<sequence length="991" mass="109070">MQRNPLNILKKTALASLVALALAPAAQADLSVGSIFGQATKGSTVTVQNLDTGLKRQIQVDQNGRFQFSQLPGGRYKVENAGIAREVTVSLGTGTSVSFTGGEIERIAVQGRAINPIDTSSVESSTVFSAEQLEMLPVGRDISDVALLAPGTVRGDSGFGNLASFGGASVAENGYYINGFDVTNARTFLSYGKVPFDAIGEQQVKTGGYGAEYGRALGGVINIVTKRGSNDWEFTSSVVWDPASLAAHGKDVVSKVPGIAPGENSYYSAYRSDDEEDKLVYSVGGGGALIQDKLFIYGLVEGKKQSADYFSSDNSTATENTSPNGLLKLDWYITDSHIFELTGIRNVNKTRYTTYRNNADQYYTGQHGNLRTEYEERDGGNIVIGKYTGQLTDNFNVGVMYGSLKTDAAYVTPDPLPGNECPLVDVYDQDTDDITDVGCWNEINVRTLNFGPNTDEREALRIDGEWTLDAHTIRFGYDSETFTSDRAGAEYSGGVFYRRYTPLPFADRWNGVNVAPNAHVVRKRTRSSPAGSYEVKNDAIYLEDSFYVTDDLMLYAGLRNESFDNLNSDGVSFVDAKDMLAPRLGFAWDVNSDGSAKVFANAGRYFIPIAANTNVRASNWQYVTTEYYLYDGTVDPVTLAPRQLGQKLGDTLTSGRNTAPAPATVASADLEPMLQDELIVGYQRELFDGWTGGVKAIAREVKNGVDDYCGRQAFIDFADDQGFSDFDPDSLASCIIVNPGRDLEMDMDVAGDGELKRVTVSNDYLQLEEYKRTYKALEFFFERGRSDGWYLQGSYTLAYSKGNAEGLVNSFLEAESPGLTNDFDHKMFVDGTDGYLSNDRRHSFKVFGGYELTDELEVSANLAVQSGRPVSCFGYPAFDVDDPEYEVFERYAASTLYCRNEAGEQTLTQRGQYGRTPWTYTLDAGLTYQPVKVPGLRLQMQVYNLLNSQQVTEYDEQGDVSLEDTGRNPNFLHDLNYQTPRSVRLTARYSF</sequence>
<organism evidence="8 9">
    <name type="scientific">Rheinheimera tilapiae</name>
    <dbReference type="NCBI Taxonomy" id="875043"/>
    <lineage>
        <taxon>Bacteria</taxon>
        <taxon>Pseudomonadati</taxon>
        <taxon>Pseudomonadota</taxon>
        <taxon>Gammaproteobacteria</taxon>
        <taxon>Chromatiales</taxon>
        <taxon>Chromatiaceae</taxon>
        <taxon>Rheinheimera</taxon>
    </lineage>
</organism>
<comment type="caution">
    <text evidence="8">The sequence shown here is derived from an EMBL/GenBank/DDBJ whole genome shotgun (WGS) entry which is preliminary data.</text>
</comment>
<proteinExistence type="predicted"/>
<keyword evidence="2" id="KW-0813">Transport</keyword>
<dbReference type="Proteomes" id="UP001589813">
    <property type="component" value="Unassembled WGS sequence"/>
</dbReference>
<dbReference type="InterPro" id="IPR039426">
    <property type="entry name" value="TonB-dep_rcpt-like"/>
</dbReference>
<evidence type="ECO:0000313" key="9">
    <source>
        <dbReference type="Proteomes" id="UP001589813"/>
    </source>
</evidence>
<evidence type="ECO:0000256" key="7">
    <source>
        <dbReference type="SAM" id="SignalP"/>
    </source>
</evidence>
<evidence type="ECO:0000256" key="1">
    <source>
        <dbReference type="ARBA" id="ARBA00004571"/>
    </source>
</evidence>
<accession>A0ABV6BHX3</accession>
<evidence type="ECO:0000256" key="5">
    <source>
        <dbReference type="ARBA" id="ARBA00023136"/>
    </source>
</evidence>
<evidence type="ECO:0000256" key="2">
    <source>
        <dbReference type="ARBA" id="ARBA00022448"/>
    </source>
</evidence>
<dbReference type="PANTHER" id="PTHR30069">
    <property type="entry name" value="TONB-DEPENDENT OUTER MEMBRANE RECEPTOR"/>
    <property type="match status" value="1"/>
</dbReference>
<dbReference type="SUPFAM" id="SSF56935">
    <property type="entry name" value="Porins"/>
    <property type="match status" value="1"/>
</dbReference>
<evidence type="ECO:0000256" key="4">
    <source>
        <dbReference type="ARBA" id="ARBA00022692"/>
    </source>
</evidence>
<dbReference type="EMBL" id="JBHLXP010000005">
    <property type="protein sequence ID" value="MFC0050480.1"/>
    <property type="molecule type" value="Genomic_DNA"/>
</dbReference>
<evidence type="ECO:0008006" key="10">
    <source>
        <dbReference type="Google" id="ProtNLM"/>
    </source>
</evidence>
<protein>
    <recommendedName>
        <fullName evidence="10">TonB-dependent receptor</fullName>
    </recommendedName>
</protein>
<dbReference type="InterPro" id="IPR037066">
    <property type="entry name" value="Plug_dom_sf"/>
</dbReference>
<keyword evidence="6" id="KW-0998">Cell outer membrane</keyword>
<keyword evidence="7" id="KW-0732">Signal</keyword>
<keyword evidence="5" id="KW-0472">Membrane</keyword>
<dbReference type="RefSeq" id="WP_377248329.1">
    <property type="nucleotide sequence ID" value="NZ_JBHLXP010000005.1"/>
</dbReference>
<feature type="chain" id="PRO_5045218804" description="TonB-dependent receptor" evidence="7">
    <location>
        <begin position="29"/>
        <end position="991"/>
    </location>
</feature>
<evidence type="ECO:0000313" key="8">
    <source>
        <dbReference type="EMBL" id="MFC0050480.1"/>
    </source>
</evidence>
<evidence type="ECO:0000256" key="3">
    <source>
        <dbReference type="ARBA" id="ARBA00022452"/>
    </source>
</evidence>
<reference evidence="8 9" key="1">
    <citation type="submission" date="2024-09" db="EMBL/GenBank/DDBJ databases">
        <authorList>
            <person name="Sun Q."/>
            <person name="Mori K."/>
        </authorList>
    </citation>
    <scope>NUCLEOTIDE SEQUENCE [LARGE SCALE GENOMIC DNA]</scope>
    <source>
        <strain evidence="8 9">KCTC 23315</strain>
    </source>
</reference>
<keyword evidence="4" id="KW-0812">Transmembrane</keyword>
<evidence type="ECO:0000256" key="6">
    <source>
        <dbReference type="ARBA" id="ARBA00023237"/>
    </source>
</evidence>
<feature type="signal peptide" evidence="7">
    <location>
        <begin position="1"/>
        <end position="28"/>
    </location>
</feature>
<keyword evidence="3" id="KW-1134">Transmembrane beta strand</keyword>
<dbReference type="Gene3D" id="2.170.130.10">
    <property type="entry name" value="TonB-dependent receptor, plug domain"/>
    <property type="match status" value="1"/>
</dbReference>
<dbReference type="Gene3D" id="2.40.170.20">
    <property type="entry name" value="TonB-dependent receptor, beta-barrel domain"/>
    <property type="match status" value="1"/>
</dbReference>
<keyword evidence="9" id="KW-1185">Reference proteome</keyword>
<gene>
    <name evidence="8" type="ORF">ACFFJP_19490</name>
</gene>
<comment type="subcellular location">
    <subcellularLocation>
        <location evidence="1">Cell outer membrane</location>
        <topology evidence="1">Multi-pass membrane protein</topology>
    </subcellularLocation>
</comment>
<dbReference type="InterPro" id="IPR036942">
    <property type="entry name" value="Beta-barrel_TonB_sf"/>
</dbReference>
<name>A0ABV6BHX3_9GAMM</name>